<dbReference type="Pfam" id="PF02518">
    <property type="entry name" value="HATPase_c"/>
    <property type="match status" value="1"/>
</dbReference>
<dbReference type="InterPro" id="IPR036890">
    <property type="entry name" value="HATPase_C_sf"/>
</dbReference>
<dbReference type="OrthoDB" id="594725at2"/>
<feature type="region of interest" description="Disordered" evidence="11">
    <location>
        <begin position="84"/>
        <end position="116"/>
    </location>
</feature>
<dbReference type="HOGENOM" id="CLU_000445_89_6_10"/>
<evidence type="ECO:0000256" key="2">
    <source>
        <dbReference type="ARBA" id="ARBA00004370"/>
    </source>
</evidence>
<evidence type="ECO:0000256" key="8">
    <source>
        <dbReference type="ARBA" id="ARBA00022989"/>
    </source>
</evidence>
<dbReference type="SUPFAM" id="SSF47384">
    <property type="entry name" value="Homodimeric domain of signal transducing histidine kinase"/>
    <property type="match status" value="1"/>
</dbReference>
<evidence type="ECO:0000256" key="10">
    <source>
        <dbReference type="ARBA" id="ARBA00023136"/>
    </source>
</evidence>
<evidence type="ECO:0000256" key="9">
    <source>
        <dbReference type="ARBA" id="ARBA00023012"/>
    </source>
</evidence>
<dbReference type="SUPFAM" id="SSF55874">
    <property type="entry name" value="ATPase domain of HSP90 chaperone/DNA topoisomerase II/histidine kinase"/>
    <property type="match status" value="1"/>
</dbReference>
<name>B3ECT4_CHLL2</name>
<keyword evidence="6 12" id="KW-0812">Transmembrane</keyword>
<keyword evidence="4" id="KW-0597">Phosphoprotein</keyword>
<dbReference type="SMART" id="SM00304">
    <property type="entry name" value="HAMP"/>
    <property type="match status" value="1"/>
</dbReference>
<dbReference type="CDD" id="cd06225">
    <property type="entry name" value="HAMP"/>
    <property type="match status" value="1"/>
</dbReference>
<dbReference type="PRINTS" id="PR00344">
    <property type="entry name" value="BCTRLSENSOR"/>
</dbReference>
<dbReference type="EMBL" id="CP001097">
    <property type="protein sequence ID" value="ACD90359.1"/>
    <property type="molecule type" value="Genomic_DNA"/>
</dbReference>
<dbReference type="KEGG" id="cli:Clim_1292"/>
<dbReference type="SMART" id="SM00387">
    <property type="entry name" value="HATPase_c"/>
    <property type="match status" value="1"/>
</dbReference>
<feature type="domain" description="Histidine kinase" evidence="13">
    <location>
        <begin position="280"/>
        <end position="495"/>
    </location>
</feature>
<dbReference type="RefSeq" id="WP_012466236.1">
    <property type="nucleotide sequence ID" value="NC_010803.1"/>
</dbReference>
<dbReference type="SMART" id="SM00388">
    <property type="entry name" value="HisKA"/>
    <property type="match status" value="1"/>
</dbReference>
<dbReference type="CDD" id="cd00082">
    <property type="entry name" value="HisKA"/>
    <property type="match status" value="1"/>
</dbReference>
<dbReference type="PROSITE" id="PS50885">
    <property type="entry name" value="HAMP"/>
    <property type="match status" value="1"/>
</dbReference>
<organism evidence="15 16">
    <name type="scientific">Chlorobium limicola (strain DSM 245 / NBRC 103803 / 6330)</name>
    <dbReference type="NCBI Taxonomy" id="290315"/>
    <lineage>
        <taxon>Bacteria</taxon>
        <taxon>Pseudomonadati</taxon>
        <taxon>Chlorobiota</taxon>
        <taxon>Chlorobiia</taxon>
        <taxon>Chlorobiales</taxon>
        <taxon>Chlorobiaceae</taxon>
        <taxon>Chlorobium/Pelodictyon group</taxon>
        <taxon>Chlorobium</taxon>
    </lineage>
</organism>
<dbReference type="PANTHER" id="PTHR45436">
    <property type="entry name" value="SENSOR HISTIDINE KINASE YKOH"/>
    <property type="match status" value="1"/>
</dbReference>
<accession>B3ECT4</accession>
<evidence type="ECO:0000256" key="4">
    <source>
        <dbReference type="ARBA" id="ARBA00022553"/>
    </source>
</evidence>
<evidence type="ECO:0000256" key="5">
    <source>
        <dbReference type="ARBA" id="ARBA00022679"/>
    </source>
</evidence>
<proteinExistence type="predicted"/>
<comment type="catalytic activity">
    <reaction evidence="1">
        <text>ATP + protein L-histidine = ADP + protein N-phospho-L-histidine.</text>
        <dbReference type="EC" id="2.7.13.3"/>
    </reaction>
</comment>
<keyword evidence="5" id="KW-0808">Transferase</keyword>
<evidence type="ECO:0000256" key="7">
    <source>
        <dbReference type="ARBA" id="ARBA00022777"/>
    </source>
</evidence>
<dbReference type="eggNOG" id="COG5002">
    <property type="taxonomic scope" value="Bacteria"/>
</dbReference>
<evidence type="ECO:0000256" key="11">
    <source>
        <dbReference type="SAM" id="MobiDB-lite"/>
    </source>
</evidence>
<reference evidence="15 16" key="1">
    <citation type="submission" date="2008-05" db="EMBL/GenBank/DDBJ databases">
        <title>Complete sequence of Chlorobium limicola DSM 245.</title>
        <authorList>
            <consortium name="US DOE Joint Genome Institute"/>
            <person name="Lucas S."/>
            <person name="Copeland A."/>
            <person name="Lapidus A."/>
            <person name="Glavina del Rio T."/>
            <person name="Dalin E."/>
            <person name="Tice H."/>
            <person name="Bruce D."/>
            <person name="Goodwin L."/>
            <person name="Pitluck S."/>
            <person name="Schmutz J."/>
            <person name="Larimer F."/>
            <person name="Land M."/>
            <person name="Hauser L."/>
            <person name="Kyrpides N."/>
            <person name="Ovchinnikova G."/>
            <person name="Zhao F."/>
            <person name="Li T."/>
            <person name="Liu Z."/>
            <person name="Overmann J."/>
            <person name="Bryant D.A."/>
            <person name="Richardson P."/>
        </authorList>
    </citation>
    <scope>NUCLEOTIDE SEQUENCE [LARGE SCALE GENOMIC DNA]</scope>
    <source>
        <strain evidence="16">DSM 245 / NBRC 103803 / 6330</strain>
    </source>
</reference>
<evidence type="ECO:0000313" key="16">
    <source>
        <dbReference type="Proteomes" id="UP000008841"/>
    </source>
</evidence>
<dbReference type="CDD" id="cd00075">
    <property type="entry name" value="HATPase"/>
    <property type="match status" value="1"/>
</dbReference>
<dbReference type="FunFam" id="3.30.565.10:FF:000006">
    <property type="entry name" value="Sensor histidine kinase WalK"/>
    <property type="match status" value="1"/>
</dbReference>
<dbReference type="STRING" id="290315.Clim_1292"/>
<dbReference type="FunFam" id="1.10.287.130:FF:000001">
    <property type="entry name" value="Two-component sensor histidine kinase"/>
    <property type="match status" value="1"/>
</dbReference>
<dbReference type="GO" id="GO:0000155">
    <property type="term" value="F:phosphorelay sensor kinase activity"/>
    <property type="evidence" value="ECO:0007669"/>
    <property type="project" value="InterPro"/>
</dbReference>
<evidence type="ECO:0000256" key="6">
    <source>
        <dbReference type="ARBA" id="ARBA00022692"/>
    </source>
</evidence>
<feature type="compositionally biased region" description="Basic and acidic residues" evidence="11">
    <location>
        <begin position="91"/>
        <end position="108"/>
    </location>
</feature>
<feature type="transmembrane region" description="Helical" evidence="12">
    <location>
        <begin position="31"/>
        <end position="53"/>
    </location>
</feature>
<keyword evidence="10 12" id="KW-0472">Membrane</keyword>
<dbReference type="InterPro" id="IPR003594">
    <property type="entry name" value="HATPase_dom"/>
</dbReference>
<dbReference type="InterPro" id="IPR003660">
    <property type="entry name" value="HAMP_dom"/>
</dbReference>
<dbReference type="SUPFAM" id="SSF158472">
    <property type="entry name" value="HAMP domain-like"/>
    <property type="match status" value="1"/>
</dbReference>
<dbReference type="InterPro" id="IPR036097">
    <property type="entry name" value="HisK_dim/P_sf"/>
</dbReference>
<dbReference type="EC" id="2.7.13.3" evidence="3"/>
<dbReference type="Pfam" id="PF00512">
    <property type="entry name" value="HisKA"/>
    <property type="match status" value="1"/>
</dbReference>
<dbReference type="GO" id="GO:0005886">
    <property type="term" value="C:plasma membrane"/>
    <property type="evidence" value="ECO:0007669"/>
    <property type="project" value="TreeGrafter"/>
</dbReference>
<dbReference type="PANTHER" id="PTHR45436:SF5">
    <property type="entry name" value="SENSOR HISTIDINE KINASE TRCS"/>
    <property type="match status" value="1"/>
</dbReference>
<keyword evidence="9" id="KW-0902">Two-component regulatory system</keyword>
<evidence type="ECO:0000259" key="14">
    <source>
        <dbReference type="PROSITE" id="PS50885"/>
    </source>
</evidence>
<keyword evidence="7 15" id="KW-0418">Kinase</keyword>
<dbReference type="AlphaFoldDB" id="B3ECT4"/>
<dbReference type="Proteomes" id="UP000008841">
    <property type="component" value="Chromosome"/>
</dbReference>
<dbReference type="InterPro" id="IPR004358">
    <property type="entry name" value="Sig_transdc_His_kin-like_C"/>
</dbReference>
<dbReference type="Gene3D" id="1.10.287.130">
    <property type="match status" value="1"/>
</dbReference>
<dbReference type="InterPro" id="IPR005467">
    <property type="entry name" value="His_kinase_dom"/>
</dbReference>
<evidence type="ECO:0000259" key="13">
    <source>
        <dbReference type="PROSITE" id="PS50109"/>
    </source>
</evidence>
<feature type="domain" description="HAMP" evidence="14">
    <location>
        <begin position="219"/>
        <end position="272"/>
    </location>
</feature>
<evidence type="ECO:0000256" key="12">
    <source>
        <dbReference type="SAM" id="Phobius"/>
    </source>
</evidence>
<dbReference type="Gene3D" id="3.30.565.10">
    <property type="entry name" value="Histidine kinase-like ATPase, C-terminal domain"/>
    <property type="match status" value="1"/>
</dbReference>
<comment type="subcellular location">
    <subcellularLocation>
        <location evidence="2">Membrane</location>
    </subcellularLocation>
</comment>
<dbReference type="Pfam" id="PF00672">
    <property type="entry name" value="HAMP"/>
    <property type="match status" value="1"/>
</dbReference>
<evidence type="ECO:0000256" key="3">
    <source>
        <dbReference type="ARBA" id="ARBA00012438"/>
    </source>
</evidence>
<protein>
    <recommendedName>
        <fullName evidence="3">histidine kinase</fullName>
        <ecNumber evidence="3">2.7.13.3</ecNumber>
    </recommendedName>
</protein>
<dbReference type="InterPro" id="IPR003661">
    <property type="entry name" value="HisK_dim/P_dom"/>
</dbReference>
<evidence type="ECO:0000313" key="15">
    <source>
        <dbReference type="EMBL" id="ACD90359.1"/>
    </source>
</evidence>
<keyword evidence="8 12" id="KW-1133">Transmembrane helix</keyword>
<sequence>MPIIKKHTGLTGEPLRSVPGKFSLSLRNRIALYYTIATAVLLALVFILVFFTVERVVFNHFDEELDREVSEILEKQSHGRSDVWNFDLSDDDSHSDEGGDHHHERGDDENRDEDDEEFVQLVSQTGKVIARSANLAGDTLAFQSGGQQKRFRSSTAGRLYVRQVQVPLADSKGKIEGYLLAAVPVRDAVTILGDLKQVLLLSYPAIILTLFILTRVIAGRSIRPVEEVIASAEKITRENLERRIPLPRNQDKLYRLSATINALLERLQDAFQREKQFTSDASHELKTPLASLKGTLEVLVRKPREREHYEERIRFCLKELDRMSRLIEQLLVLARYESNGIKAHMESVDPGCHISEAIGRMHPHALQKNIPINFTGLESCMISADPAMLDMIFENILSNAIKYSPSGSTVSVTLSNSTGSVLCSIVDNGIGIPEEKLSRVFERFYRVDESRNSGTGGFGLGLAIVKNLADLQQIAVSVKSRKNQGTSVELRFPKT</sequence>
<gene>
    <name evidence="15" type="ordered locus">Clim_1292</name>
</gene>
<dbReference type="PROSITE" id="PS50109">
    <property type="entry name" value="HIS_KIN"/>
    <property type="match status" value="1"/>
</dbReference>
<evidence type="ECO:0000256" key="1">
    <source>
        <dbReference type="ARBA" id="ARBA00000085"/>
    </source>
</evidence>
<dbReference type="InterPro" id="IPR050428">
    <property type="entry name" value="TCS_sensor_his_kinase"/>
</dbReference>